<keyword evidence="1" id="KW-0812">Transmembrane</keyword>
<evidence type="ECO:0000313" key="3">
    <source>
        <dbReference type="Proteomes" id="UP000662857"/>
    </source>
</evidence>
<evidence type="ECO:0000313" key="2">
    <source>
        <dbReference type="EMBL" id="QSB13859.1"/>
    </source>
</evidence>
<keyword evidence="3" id="KW-1185">Reference proteome</keyword>
<dbReference type="KEGG" id="nhy:JQS43_20250"/>
<dbReference type="RefSeq" id="WP_239675971.1">
    <property type="nucleotide sequence ID" value="NZ_CP070499.1"/>
</dbReference>
<feature type="transmembrane region" description="Helical" evidence="1">
    <location>
        <begin position="30"/>
        <end position="51"/>
    </location>
</feature>
<feature type="transmembrane region" description="Helical" evidence="1">
    <location>
        <begin position="71"/>
        <end position="90"/>
    </location>
</feature>
<name>A0A895YEM6_9ACTN</name>
<dbReference type="Proteomes" id="UP000662857">
    <property type="component" value="Chromosome"/>
</dbReference>
<feature type="transmembrane region" description="Helical" evidence="1">
    <location>
        <begin position="131"/>
        <end position="154"/>
    </location>
</feature>
<proteinExistence type="predicted"/>
<organism evidence="2 3">
    <name type="scientific">Natronosporangium hydrolyticum</name>
    <dbReference type="NCBI Taxonomy" id="2811111"/>
    <lineage>
        <taxon>Bacteria</taxon>
        <taxon>Bacillati</taxon>
        <taxon>Actinomycetota</taxon>
        <taxon>Actinomycetes</taxon>
        <taxon>Micromonosporales</taxon>
        <taxon>Micromonosporaceae</taxon>
        <taxon>Natronosporangium</taxon>
    </lineage>
</organism>
<accession>A0A895YEM6</accession>
<protein>
    <submittedName>
        <fullName evidence="2">Uncharacterized protein</fullName>
    </submittedName>
</protein>
<keyword evidence="1" id="KW-1133">Transmembrane helix</keyword>
<keyword evidence="1" id="KW-0472">Membrane</keyword>
<reference evidence="2" key="1">
    <citation type="submission" date="2021-02" db="EMBL/GenBank/DDBJ databases">
        <title>Natrosporangium hydrolyticum gen. nov., sp. nov, a haloalkaliphilic actinobacterium from a soda solonchak soil.</title>
        <authorList>
            <person name="Sorokin D.Y."/>
            <person name="Khijniak T.V."/>
            <person name="Zakharycheva A.P."/>
            <person name="Boueva O.V."/>
            <person name="Ariskina E.V."/>
            <person name="Hahnke R.L."/>
            <person name="Bunk B."/>
            <person name="Sproer C."/>
            <person name="Schumann P."/>
            <person name="Evtushenko L.I."/>
            <person name="Kublanov I.V."/>
        </authorList>
    </citation>
    <scope>NUCLEOTIDE SEQUENCE</scope>
    <source>
        <strain evidence="2">DSM 106523</strain>
    </source>
</reference>
<gene>
    <name evidence="2" type="ORF">JQS43_20250</name>
</gene>
<feature type="transmembrane region" description="Helical" evidence="1">
    <location>
        <begin position="97"/>
        <end position="119"/>
    </location>
</feature>
<evidence type="ECO:0000256" key="1">
    <source>
        <dbReference type="SAM" id="Phobius"/>
    </source>
</evidence>
<dbReference type="AlphaFoldDB" id="A0A895YEM6"/>
<dbReference type="EMBL" id="CP070499">
    <property type="protein sequence ID" value="QSB13859.1"/>
    <property type="molecule type" value="Genomic_DNA"/>
</dbReference>
<sequence length="159" mass="16356">MSEAELEVAPAPPAVPAEQRWPLLDRALRVTGGGLALLGGLLTGVLTVLLVPLRVAHVPWLAELAGDARGLRVPVALLVAAGGAGFLVWFSRRATGLRWATALPLAGWFLVVVLTLRGSDAGDRLMVPDDWVGALALFGGTLVLVVGAVIGFAAGGRGQ</sequence>